<accession>A0A4S4NRX4</accession>
<evidence type="ECO:0000256" key="1">
    <source>
        <dbReference type="SAM" id="MobiDB-lite"/>
    </source>
</evidence>
<feature type="signal peptide" evidence="2">
    <location>
        <begin position="1"/>
        <end position="25"/>
    </location>
</feature>
<gene>
    <name evidence="3" type="ORF">E4021_00765</name>
</gene>
<dbReference type="Gene3D" id="1.25.40.10">
    <property type="entry name" value="Tetratricopeptide repeat domain"/>
    <property type="match status" value="1"/>
</dbReference>
<name>A0A4S4NRX4_9BACT</name>
<protein>
    <recommendedName>
        <fullName evidence="5">Tetratricopeptide repeat protein</fullName>
    </recommendedName>
</protein>
<evidence type="ECO:0000313" key="4">
    <source>
        <dbReference type="Proteomes" id="UP000308528"/>
    </source>
</evidence>
<dbReference type="Proteomes" id="UP000308528">
    <property type="component" value="Unassembled WGS sequence"/>
</dbReference>
<keyword evidence="2" id="KW-0732">Signal</keyword>
<dbReference type="AlphaFoldDB" id="A0A4S4NRX4"/>
<feature type="chain" id="PRO_5020602674" description="Tetratricopeptide repeat protein" evidence="2">
    <location>
        <begin position="26"/>
        <end position="491"/>
    </location>
</feature>
<sequence length="491" mass="54925">MNRIQFFFLASIFMMLMVLSCTPKAAGPATTGTDTGGSQAKATTATRPAKPGEELSSCPKFSDARNPDDAETNYVIYRTALKAKEMDRALKTWRKVYAVSPAADGRRPTVYTDGVAFYNYLIEQNPDKRQVYGDSILMLYEQARECYPGDGYMAAIQAFDSYYTYPGTATEDEIYALFKESIEMDGPEKLQYFIINPMSRLVVDQHDADKIDDAEAKKIVSALKTRLELGLQECSGDECAAWQAIQAYAPSSLQYFETVKGFYDCQYYLTEYFPDFEANPTDCDAITTAYSRLQWADCAETLPEFQRVKKAFEENCATVVEAGPSGGSTLRQAYDALKSNKSAEAVRLFEQAAEETTDGERKSRYLLTAAKIYYRDLRNFSQARAFARRAAQADPRNGEPYMLIGTLYASSGPLCGPGTGFDSQVVVWPAIDMWQRAKSVDSSVAGKANDLINRYTRYMPSRADIFQRGIQEGSTFTVGCWIQETTRVRTP</sequence>
<proteinExistence type="predicted"/>
<evidence type="ECO:0008006" key="5">
    <source>
        <dbReference type="Google" id="ProtNLM"/>
    </source>
</evidence>
<dbReference type="SUPFAM" id="SSF48452">
    <property type="entry name" value="TPR-like"/>
    <property type="match status" value="1"/>
</dbReference>
<feature type="region of interest" description="Disordered" evidence="1">
    <location>
        <begin position="27"/>
        <end position="65"/>
    </location>
</feature>
<dbReference type="RefSeq" id="WP_136455987.1">
    <property type="nucleotide sequence ID" value="NZ_SRSF01000001.1"/>
</dbReference>
<evidence type="ECO:0000256" key="2">
    <source>
        <dbReference type="SAM" id="SignalP"/>
    </source>
</evidence>
<dbReference type="OrthoDB" id="1522899at2"/>
<feature type="compositionally biased region" description="Low complexity" evidence="1">
    <location>
        <begin position="27"/>
        <end position="49"/>
    </location>
</feature>
<dbReference type="InterPro" id="IPR011990">
    <property type="entry name" value="TPR-like_helical_dom_sf"/>
</dbReference>
<keyword evidence="4" id="KW-1185">Reference proteome</keyword>
<reference evidence="3 4" key="1">
    <citation type="submission" date="2019-04" db="EMBL/GenBank/DDBJ databases">
        <title>Lewinella litorea sp. nov., isolated from a marine sand.</title>
        <authorList>
            <person name="Yoon J.-H."/>
        </authorList>
    </citation>
    <scope>NUCLEOTIDE SEQUENCE [LARGE SCALE GENOMIC DNA]</scope>
    <source>
        <strain evidence="3 4">HSMS-39</strain>
    </source>
</reference>
<organism evidence="3 4">
    <name type="scientific">Neolewinella litorea</name>
    <dbReference type="NCBI Taxonomy" id="2562452"/>
    <lineage>
        <taxon>Bacteria</taxon>
        <taxon>Pseudomonadati</taxon>
        <taxon>Bacteroidota</taxon>
        <taxon>Saprospiria</taxon>
        <taxon>Saprospirales</taxon>
        <taxon>Lewinellaceae</taxon>
        <taxon>Neolewinella</taxon>
    </lineage>
</organism>
<comment type="caution">
    <text evidence="3">The sequence shown here is derived from an EMBL/GenBank/DDBJ whole genome shotgun (WGS) entry which is preliminary data.</text>
</comment>
<dbReference type="PROSITE" id="PS51257">
    <property type="entry name" value="PROKAR_LIPOPROTEIN"/>
    <property type="match status" value="1"/>
</dbReference>
<dbReference type="EMBL" id="SRSF01000001">
    <property type="protein sequence ID" value="THH41161.1"/>
    <property type="molecule type" value="Genomic_DNA"/>
</dbReference>
<evidence type="ECO:0000313" key="3">
    <source>
        <dbReference type="EMBL" id="THH41161.1"/>
    </source>
</evidence>